<dbReference type="EMBL" id="CP033464">
    <property type="protein sequence ID" value="QDX94693.1"/>
    <property type="molecule type" value="Genomic_DNA"/>
</dbReference>
<dbReference type="AlphaFoldDB" id="A0A518VCH3"/>
<organism evidence="1 2">
    <name type="scientific">Brevibacillus laterosporus</name>
    <name type="common">Bacillus laterosporus</name>
    <dbReference type="NCBI Taxonomy" id="1465"/>
    <lineage>
        <taxon>Bacteria</taxon>
        <taxon>Bacillati</taxon>
        <taxon>Bacillota</taxon>
        <taxon>Bacilli</taxon>
        <taxon>Bacillales</taxon>
        <taxon>Paenibacillaceae</taxon>
        <taxon>Brevibacillus</taxon>
    </lineage>
</organism>
<proteinExistence type="predicted"/>
<evidence type="ECO:0000313" key="2">
    <source>
        <dbReference type="Proteomes" id="UP000319432"/>
    </source>
</evidence>
<evidence type="ECO:0000313" key="1">
    <source>
        <dbReference type="EMBL" id="QDX94693.1"/>
    </source>
</evidence>
<dbReference type="Gene3D" id="2.30.30.40">
    <property type="entry name" value="SH3 Domains"/>
    <property type="match status" value="1"/>
</dbReference>
<protein>
    <recommendedName>
        <fullName evidence="3">SH3 domain-containing protein</fullName>
    </recommendedName>
</protein>
<keyword evidence="2" id="KW-1185">Reference proteome</keyword>
<dbReference type="Proteomes" id="UP000319432">
    <property type="component" value="Chromosome"/>
</dbReference>
<evidence type="ECO:0008006" key="3">
    <source>
        <dbReference type="Google" id="ProtNLM"/>
    </source>
</evidence>
<sequence>MAKNTTEDFIKAIEQKAFIIQEGEDEFRFRNYISAADIFFDKHQKYTTDREFFLKFIADKVISPNEDEDIFQRLSLLQDKNLIELGYLYVNGNAKFKGYFEEINDQDDFFIRFKLALDSYKKEENDLHNQKMEKILGVQRLKGLDTITKLAQQVSRPYSSIRDLNVVYPEMHLLKHISQHEKTFNDFSRVLSLGKNINDTLYYGSLATKAMQEQMKIPNVELRKLPDFNKVYNITRVALEAFKSSSEISRATSLRYNFDIYNSIKNNLDYLVENSRINNTILETARKSAFSLSSLETYAHHFRSYLNFDDFDETSLPEKELLHSALDAELQDSGFFESNLSAEEKLEALDQKLQNPTERPEWVNQVLLWFTIHIVNYLILLIISSSISGSFSAAVPSIDSAMFIALLWQKPFRYSKKDKLEVKENPWHRSKTIAYLEKEQEVIFMRKRKDWSYVDFEYHNERKRGWVLSRYIERK</sequence>
<gene>
    <name evidence="1" type="ORF">EEL30_21880</name>
</gene>
<accession>A0A518VCH3</accession>
<reference evidence="1 2" key="1">
    <citation type="submission" date="2018-11" db="EMBL/GenBank/DDBJ databases">
        <title>Phylogenetic determinants of toxin gene distribution in genomes of Brevibacillus laterosporus.</title>
        <authorList>
            <person name="Glare T.R."/>
            <person name="Durrant A."/>
            <person name="Berry C."/>
            <person name="Palma L."/>
            <person name="Ormskirk M."/>
            <person name="Cox M.O."/>
        </authorList>
    </citation>
    <scope>NUCLEOTIDE SEQUENCE [LARGE SCALE GENOMIC DNA]</scope>
    <source>
        <strain evidence="1 2">1821L</strain>
    </source>
</reference>
<name>A0A518VCH3_BRELA</name>